<feature type="transmembrane region" description="Helical" evidence="1">
    <location>
        <begin position="32"/>
        <end position="50"/>
    </location>
</feature>
<dbReference type="EMBL" id="CP007029">
    <property type="protein sequence ID" value="AHE97382.1"/>
    <property type="molecule type" value="Genomic_DNA"/>
</dbReference>
<feature type="transmembrane region" description="Helical" evidence="1">
    <location>
        <begin position="62"/>
        <end position="80"/>
    </location>
</feature>
<name>W0DJG6_9GAMM</name>
<dbReference type="InterPro" id="IPR018643">
    <property type="entry name" value="DUF2069_membrane"/>
</dbReference>
<keyword evidence="1" id="KW-0812">Transmembrane</keyword>
<organism evidence="2 3">
    <name type="scientific">Thioalkalivibrio paradoxus ARh 1</name>
    <dbReference type="NCBI Taxonomy" id="713585"/>
    <lineage>
        <taxon>Bacteria</taxon>
        <taxon>Pseudomonadati</taxon>
        <taxon>Pseudomonadota</taxon>
        <taxon>Gammaproteobacteria</taxon>
        <taxon>Chromatiales</taxon>
        <taxon>Ectothiorhodospiraceae</taxon>
        <taxon>Thioalkalivibrio</taxon>
    </lineage>
</organism>
<keyword evidence="1" id="KW-1133">Transmembrane helix</keyword>
<keyword evidence="1" id="KW-0472">Membrane</keyword>
<sequence>MKTAGRWLTLAGFFGLFFLILLWTTLIAPPEHLPRALVLALLLLPLLAPLRGLLHGRPYTHAWTTLLSLFYVALGITLAATPDGRVYGLSMLAFALMLFAGCLLVVRGQRPLARANRQGTGPGTG</sequence>
<dbReference type="RefSeq" id="WP_006746037.1">
    <property type="nucleotide sequence ID" value="NZ_CP007029.1"/>
</dbReference>
<evidence type="ECO:0000313" key="2">
    <source>
        <dbReference type="EMBL" id="AHE97382.1"/>
    </source>
</evidence>
<dbReference type="STRING" id="713585.THITH_02800"/>
<feature type="transmembrane region" description="Helical" evidence="1">
    <location>
        <begin position="86"/>
        <end position="106"/>
    </location>
</feature>
<feature type="transmembrane region" description="Helical" evidence="1">
    <location>
        <begin position="7"/>
        <end position="26"/>
    </location>
</feature>
<dbReference type="AlphaFoldDB" id="W0DJG6"/>
<reference evidence="2 3" key="1">
    <citation type="submission" date="2013-12" db="EMBL/GenBank/DDBJ databases">
        <authorList>
            <consortium name="DOE Joint Genome Institute"/>
            <person name="Muyzer G."/>
            <person name="Huntemann M."/>
            <person name="Han J."/>
            <person name="Chen A."/>
            <person name="Kyrpides N."/>
            <person name="Mavromatis K."/>
            <person name="Markowitz V."/>
            <person name="Palaniappan K."/>
            <person name="Ivanova N."/>
            <person name="Schaumberg A."/>
            <person name="Pati A."/>
            <person name="Liolios K."/>
            <person name="Nordberg H.P."/>
            <person name="Cantor M.N."/>
            <person name="Hua S.X."/>
            <person name="Woyke T."/>
        </authorList>
    </citation>
    <scope>NUCLEOTIDE SEQUENCE [LARGE SCALE GENOMIC DNA]</scope>
    <source>
        <strain evidence="2 3">ARh 1</strain>
    </source>
</reference>
<evidence type="ECO:0000313" key="3">
    <source>
        <dbReference type="Proteomes" id="UP000005289"/>
    </source>
</evidence>
<dbReference type="Pfam" id="PF09842">
    <property type="entry name" value="DUF2069"/>
    <property type="match status" value="1"/>
</dbReference>
<protein>
    <submittedName>
        <fullName evidence="2">Membrane protein</fullName>
    </submittedName>
</protein>
<dbReference type="OrthoDB" id="5569826at2"/>
<gene>
    <name evidence="2" type="ORF">THITH_02800</name>
</gene>
<dbReference type="Proteomes" id="UP000005289">
    <property type="component" value="Chromosome"/>
</dbReference>
<proteinExistence type="predicted"/>
<keyword evidence="3" id="KW-1185">Reference proteome</keyword>
<accession>W0DJG6</accession>
<dbReference type="KEGG" id="tti:THITH_02800"/>
<dbReference type="HOGENOM" id="CLU_122357_1_1_6"/>
<evidence type="ECO:0000256" key="1">
    <source>
        <dbReference type="SAM" id="Phobius"/>
    </source>
</evidence>